<feature type="compositionally biased region" description="Acidic residues" evidence="1">
    <location>
        <begin position="81"/>
        <end position="99"/>
    </location>
</feature>
<proteinExistence type="predicted"/>
<keyword evidence="3" id="KW-1185">Reference proteome</keyword>
<accession>A0A0D3FYI3</accession>
<dbReference type="EnsemblPlants" id="OBART04G20360.1">
    <property type="protein sequence ID" value="OBART04G20360.1"/>
    <property type="gene ID" value="OBART04G20360"/>
</dbReference>
<sequence>MADPDAGAGNRRRHGDGDHIGVGADIRRTMLGLELGLSQDSHISVLAAQSLSQFYHQVGSADAASQLPHPHHHHQHHQQQQEDEEDERDDGESDEESGQ</sequence>
<name>A0A0D3FYI3_9ORYZ</name>
<dbReference type="PaxDb" id="65489-OBART04G20360.1"/>
<dbReference type="Gramene" id="OBART04G20360.1">
    <property type="protein sequence ID" value="OBART04G20360.1"/>
    <property type="gene ID" value="OBART04G20360"/>
</dbReference>
<evidence type="ECO:0000313" key="2">
    <source>
        <dbReference type="EnsemblPlants" id="OBART04G20360.1"/>
    </source>
</evidence>
<reference evidence="2" key="1">
    <citation type="journal article" date="2009" name="Rice">
        <title>De Novo Next Generation Sequencing of Plant Genomes.</title>
        <authorList>
            <person name="Rounsley S."/>
            <person name="Marri P.R."/>
            <person name="Yu Y."/>
            <person name="He R."/>
            <person name="Sisneros N."/>
            <person name="Goicoechea J.L."/>
            <person name="Lee S.J."/>
            <person name="Angelova A."/>
            <person name="Kudrna D."/>
            <person name="Luo M."/>
            <person name="Affourtit J."/>
            <person name="Desany B."/>
            <person name="Knight J."/>
            <person name="Niazi F."/>
            <person name="Egholm M."/>
            <person name="Wing R.A."/>
        </authorList>
    </citation>
    <scope>NUCLEOTIDE SEQUENCE [LARGE SCALE GENOMIC DNA]</scope>
    <source>
        <strain evidence="2">cv. IRGC 105608</strain>
    </source>
</reference>
<feature type="region of interest" description="Disordered" evidence="1">
    <location>
        <begin position="1"/>
        <end position="22"/>
    </location>
</feature>
<dbReference type="AlphaFoldDB" id="A0A0D3FYI3"/>
<feature type="region of interest" description="Disordered" evidence="1">
    <location>
        <begin position="58"/>
        <end position="99"/>
    </location>
</feature>
<evidence type="ECO:0000313" key="3">
    <source>
        <dbReference type="Proteomes" id="UP000026960"/>
    </source>
</evidence>
<organism evidence="2">
    <name type="scientific">Oryza barthii</name>
    <dbReference type="NCBI Taxonomy" id="65489"/>
    <lineage>
        <taxon>Eukaryota</taxon>
        <taxon>Viridiplantae</taxon>
        <taxon>Streptophyta</taxon>
        <taxon>Embryophyta</taxon>
        <taxon>Tracheophyta</taxon>
        <taxon>Spermatophyta</taxon>
        <taxon>Magnoliopsida</taxon>
        <taxon>Liliopsida</taxon>
        <taxon>Poales</taxon>
        <taxon>Poaceae</taxon>
        <taxon>BOP clade</taxon>
        <taxon>Oryzoideae</taxon>
        <taxon>Oryzeae</taxon>
        <taxon>Oryzinae</taxon>
        <taxon>Oryza</taxon>
    </lineage>
</organism>
<protein>
    <submittedName>
        <fullName evidence="2">Uncharacterized protein</fullName>
    </submittedName>
</protein>
<dbReference type="HOGENOM" id="CLU_181788_0_0_1"/>
<dbReference type="Proteomes" id="UP000026960">
    <property type="component" value="Chromosome 4"/>
</dbReference>
<evidence type="ECO:0000256" key="1">
    <source>
        <dbReference type="SAM" id="MobiDB-lite"/>
    </source>
</evidence>
<reference evidence="2" key="2">
    <citation type="submission" date="2015-03" db="UniProtKB">
        <authorList>
            <consortium name="EnsemblPlants"/>
        </authorList>
    </citation>
    <scope>IDENTIFICATION</scope>
</reference>